<accession>A0A6J7WX35</accession>
<organism evidence="1">
    <name type="scientific">uncultured Caudovirales phage</name>
    <dbReference type="NCBI Taxonomy" id="2100421"/>
    <lineage>
        <taxon>Viruses</taxon>
        <taxon>Duplodnaviria</taxon>
        <taxon>Heunggongvirae</taxon>
        <taxon>Uroviricota</taxon>
        <taxon>Caudoviricetes</taxon>
        <taxon>Peduoviridae</taxon>
        <taxon>Maltschvirus</taxon>
        <taxon>Maltschvirus maltsch</taxon>
    </lineage>
</organism>
<protein>
    <submittedName>
        <fullName evidence="1">Uncharacterized protein</fullName>
    </submittedName>
</protein>
<proteinExistence type="predicted"/>
<evidence type="ECO:0000313" key="1">
    <source>
        <dbReference type="EMBL" id="CAB5222649.1"/>
    </source>
</evidence>
<dbReference type="EMBL" id="LR798310">
    <property type="protein sequence ID" value="CAB5222649.1"/>
    <property type="molecule type" value="Genomic_DNA"/>
</dbReference>
<sequence>MIATMEVLFRYIVFDDFGEPHKRFRTKHEADMYILNKPNHIIRRLAPKPKENPFDLIKEEPPF</sequence>
<name>A0A6J7WX35_9CAUD</name>
<gene>
    <name evidence="1" type="ORF">UFOVP367_30</name>
</gene>
<reference evidence="1" key="1">
    <citation type="submission" date="2020-05" db="EMBL/GenBank/DDBJ databases">
        <authorList>
            <person name="Chiriac C."/>
            <person name="Salcher M."/>
            <person name="Ghai R."/>
            <person name="Kavagutti S V."/>
        </authorList>
    </citation>
    <scope>NUCLEOTIDE SEQUENCE</scope>
</reference>